<feature type="transmembrane region" description="Helical" evidence="1">
    <location>
        <begin position="146"/>
        <end position="164"/>
    </location>
</feature>
<keyword evidence="1" id="KW-0812">Transmembrane</keyword>
<evidence type="ECO:0000259" key="2">
    <source>
        <dbReference type="Pfam" id="PF01757"/>
    </source>
</evidence>
<reference evidence="4" key="1">
    <citation type="submission" date="2017-09" db="EMBL/GenBank/DDBJ databases">
        <title>Luteimonas liuhanmingii sp.nov., isolated from the intestinal contents of Tibetan Plateau Pika in Yushu, Qinghai Province, China.</title>
        <authorList>
            <person name="Gui Z."/>
        </authorList>
    </citation>
    <scope>NUCLEOTIDE SEQUENCE [LARGE SCALE GENOMIC DNA]</scope>
    <source>
        <strain evidence="4">100111</strain>
    </source>
</reference>
<feature type="transmembrane region" description="Helical" evidence="1">
    <location>
        <begin position="54"/>
        <end position="72"/>
    </location>
</feature>
<dbReference type="PANTHER" id="PTHR36927">
    <property type="entry name" value="BLR4337 PROTEIN"/>
    <property type="match status" value="1"/>
</dbReference>
<keyword evidence="1" id="KW-1133">Transmembrane helix</keyword>
<dbReference type="EMBL" id="CP023406">
    <property type="protein sequence ID" value="ATD66361.1"/>
    <property type="molecule type" value="Genomic_DNA"/>
</dbReference>
<dbReference type="InterPro" id="IPR002656">
    <property type="entry name" value="Acyl_transf_3_dom"/>
</dbReference>
<dbReference type="KEGG" id="lum:CNR27_01950"/>
<dbReference type="InterPro" id="IPR050623">
    <property type="entry name" value="Glucan_succinyl_AcylTrfase"/>
</dbReference>
<dbReference type="Pfam" id="PF01757">
    <property type="entry name" value="Acyl_transf_3"/>
    <property type="match status" value="1"/>
</dbReference>
<gene>
    <name evidence="3" type="ORF">CNR27_01950</name>
</gene>
<feature type="transmembrane region" description="Helical" evidence="1">
    <location>
        <begin position="361"/>
        <end position="378"/>
    </location>
</feature>
<feature type="transmembrane region" description="Helical" evidence="1">
    <location>
        <begin position="247"/>
        <end position="267"/>
    </location>
</feature>
<proteinExistence type="predicted"/>
<keyword evidence="1" id="KW-0472">Membrane</keyword>
<evidence type="ECO:0000313" key="3">
    <source>
        <dbReference type="EMBL" id="ATD66361.1"/>
    </source>
</evidence>
<feature type="transmembrane region" description="Helical" evidence="1">
    <location>
        <begin position="84"/>
        <end position="104"/>
    </location>
</feature>
<keyword evidence="4" id="KW-1185">Reference proteome</keyword>
<feature type="transmembrane region" description="Helical" evidence="1">
    <location>
        <begin position="331"/>
        <end position="349"/>
    </location>
</feature>
<feature type="transmembrane region" description="Helical" evidence="1">
    <location>
        <begin position="287"/>
        <end position="311"/>
    </location>
</feature>
<dbReference type="PANTHER" id="PTHR36927:SF3">
    <property type="entry name" value="GLUCANS BIOSYNTHESIS PROTEIN C"/>
    <property type="match status" value="1"/>
</dbReference>
<feature type="transmembrane region" description="Helical" evidence="1">
    <location>
        <begin position="12"/>
        <end position="34"/>
    </location>
</feature>
<dbReference type="OrthoDB" id="9809782at2"/>
<dbReference type="Proteomes" id="UP000218968">
    <property type="component" value="Chromosome"/>
</dbReference>
<name>A0A290XBB7_9GAMM</name>
<feature type="transmembrane region" description="Helical" evidence="1">
    <location>
        <begin position="185"/>
        <end position="204"/>
    </location>
</feature>
<protein>
    <recommendedName>
        <fullName evidence="2">Acyltransferase 3 domain-containing protein</fullName>
    </recommendedName>
</protein>
<dbReference type="RefSeq" id="WP_096296691.1">
    <property type="nucleotide sequence ID" value="NZ_CP023406.1"/>
</dbReference>
<evidence type="ECO:0000256" key="1">
    <source>
        <dbReference type="SAM" id="Phobius"/>
    </source>
</evidence>
<feature type="domain" description="Acyltransferase 3" evidence="2">
    <location>
        <begin position="5"/>
        <end position="373"/>
    </location>
</feature>
<organism evidence="3 4">
    <name type="scientific">Luteimonas chenhongjianii</name>
    <dbReference type="NCBI Taxonomy" id="2006110"/>
    <lineage>
        <taxon>Bacteria</taxon>
        <taxon>Pseudomonadati</taxon>
        <taxon>Pseudomonadota</taxon>
        <taxon>Gammaproteobacteria</taxon>
        <taxon>Lysobacterales</taxon>
        <taxon>Lysobacteraceae</taxon>
        <taxon>Luteimonas</taxon>
    </lineage>
</organism>
<accession>A0A290XBB7</accession>
<sequence>MERRHDIDALRVIALALLVLYHVGMVYVVDWGFHIKSPDLLGWVEWPMVLVNRWRMSLLFLLSGIALGLVLARRTPARLLVERSWRLLLPLAFGIATIVPVQAWCEARMLGTFDGGFGSFLLRYLQFRPWPPGSFTGAEYGFTWNHLWYLPYLWVYSVAVLASLPWLRIAGGPALADWLTTRGRWLLWTAPPLWLLVALLMLAPRFPTTHALLGDWFSHARYFPVFVFGVLIAPRRAIWSALVARRWALSGLAVASASVYMALRAVGRLLETGAATMESVEWLVPLAAWKLVSVSAHALYGWTALLALLAWGARSLNRPWPGLRYASEAVYPWYILHQSLIVLAAYWLIPLGLGPVREPLLVLACTIAGCAVLHELVIRRVRWIRPLFGLPARHAATASGRIPPAPANGIA</sequence>
<feature type="transmembrane region" description="Helical" evidence="1">
    <location>
        <begin position="216"/>
        <end position="235"/>
    </location>
</feature>
<evidence type="ECO:0000313" key="4">
    <source>
        <dbReference type="Proteomes" id="UP000218968"/>
    </source>
</evidence>
<dbReference type="AlphaFoldDB" id="A0A290XBB7"/>
<dbReference type="GO" id="GO:0016747">
    <property type="term" value="F:acyltransferase activity, transferring groups other than amino-acyl groups"/>
    <property type="evidence" value="ECO:0007669"/>
    <property type="project" value="InterPro"/>
</dbReference>